<keyword evidence="3" id="KW-1185">Reference proteome</keyword>
<evidence type="ECO:0000313" key="2">
    <source>
        <dbReference type="EMBL" id="KAI0518919.1"/>
    </source>
</evidence>
<gene>
    <name evidence="2" type="ORF">KFK09_006356</name>
</gene>
<feature type="compositionally biased region" description="Polar residues" evidence="1">
    <location>
        <begin position="53"/>
        <end position="62"/>
    </location>
</feature>
<accession>A0A8T3BRE7</accession>
<comment type="caution">
    <text evidence="2">The sequence shown here is derived from an EMBL/GenBank/DDBJ whole genome shotgun (WGS) entry which is preliminary data.</text>
</comment>
<feature type="region of interest" description="Disordered" evidence="1">
    <location>
        <begin position="1"/>
        <end position="62"/>
    </location>
</feature>
<sequence>MITEEEVGSTASGPRHRAPSLPHQDLDPKRPGSVISDQWDPLPFLTSPVHAAQPNQNPFCGH</sequence>
<reference evidence="2" key="1">
    <citation type="journal article" date="2022" name="Front. Genet.">
        <title>Chromosome-Scale Assembly of the Dendrobium nobile Genome Provides Insights Into the Molecular Mechanism of the Biosynthesis of the Medicinal Active Ingredient of Dendrobium.</title>
        <authorList>
            <person name="Xu Q."/>
            <person name="Niu S.-C."/>
            <person name="Li K.-L."/>
            <person name="Zheng P.-J."/>
            <person name="Zhang X.-J."/>
            <person name="Jia Y."/>
            <person name="Liu Y."/>
            <person name="Niu Y.-X."/>
            <person name="Yu L.-H."/>
            <person name="Chen D.-F."/>
            <person name="Zhang G.-Q."/>
        </authorList>
    </citation>
    <scope>NUCLEOTIDE SEQUENCE</scope>
    <source>
        <tissue evidence="2">Leaf</tissue>
    </source>
</reference>
<protein>
    <submittedName>
        <fullName evidence="2">Uncharacterized protein</fullName>
    </submittedName>
</protein>
<evidence type="ECO:0000313" key="3">
    <source>
        <dbReference type="Proteomes" id="UP000829196"/>
    </source>
</evidence>
<dbReference type="Proteomes" id="UP000829196">
    <property type="component" value="Unassembled WGS sequence"/>
</dbReference>
<name>A0A8T3BRE7_DENNO</name>
<dbReference type="AlphaFoldDB" id="A0A8T3BRE7"/>
<organism evidence="2 3">
    <name type="scientific">Dendrobium nobile</name>
    <name type="common">Orchid</name>
    <dbReference type="NCBI Taxonomy" id="94219"/>
    <lineage>
        <taxon>Eukaryota</taxon>
        <taxon>Viridiplantae</taxon>
        <taxon>Streptophyta</taxon>
        <taxon>Embryophyta</taxon>
        <taxon>Tracheophyta</taxon>
        <taxon>Spermatophyta</taxon>
        <taxon>Magnoliopsida</taxon>
        <taxon>Liliopsida</taxon>
        <taxon>Asparagales</taxon>
        <taxon>Orchidaceae</taxon>
        <taxon>Epidendroideae</taxon>
        <taxon>Malaxideae</taxon>
        <taxon>Dendrobiinae</taxon>
        <taxon>Dendrobium</taxon>
    </lineage>
</organism>
<dbReference type="EMBL" id="JAGYWB010000006">
    <property type="protein sequence ID" value="KAI0518919.1"/>
    <property type="molecule type" value="Genomic_DNA"/>
</dbReference>
<proteinExistence type="predicted"/>
<evidence type="ECO:0000256" key="1">
    <source>
        <dbReference type="SAM" id="MobiDB-lite"/>
    </source>
</evidence>